<sequence>MNRANSSSSLPFHSSGSRKTSVQSLAITVKRMGLVRLCALVGICIASLLVISRAFRHETVLNNNDRVEHSLQEHEREETVRHILNTRRSQYLFEDFSDEAFGNEHLIATTAILLSWKRVEGLKTIVRYLARYPYIKEIIIWNNNKENHLTKADFAMTDDDMAAFNGGNGAALPEIKVVNAQENLHDLAKYMSCSLASYSYCYFQDDDWLNTHMDALYTNFLTSPNLIHTNTLPLIHMEHRRWTFTNEAVKMHAGFSWMGTGSFLPRAKARQLLQQGGNSNLAKDRLRVIDMYFSIWTNQYPYQLVNYLTPLDQANSWSEDGVDDHWKIVFGNMLDAANRLYDALFANPEVSEKDYFAREEELPPMKDRHDRAPCHNDKCLFMTSLDPFPLPSEVKFERDLTEITQQDTRFQALQYPTNKFWEEKAYIHAVDNDPRTCWNSFKTPQIGDSIGLRFVVPTAVKQLKVASSRSIAGMGNQISVYVSDRVGYEWVKCQHTTRYPFAHSMLLDLNCPTSPLLSKGLVNIVKIQFEAAQEKSLDVCGFEVAGMTL</sequence>
<keyword evidence="3" id="KW-1185">Reference proteome</keyword>
<protein>
    <submittedName>
        <fullName evidence="2">Uncharacterized protein</fullName>
    </submittedName>
</protein>
<keyword evidence="1" id="KW-1133">Transmembrane helix</keyword>
<evidence type="ECO:0000313" key="3">
    <source>
        <dbReference type="Proteomes" id="UP000807716"/>
    </source>
</evidence>
<dbReference type="AlphaFoldDB" id="A0A9P6U5T4"/>
<comment type="caution">
    <text evidence="2">The sequence shown here is derived from an EMBL/GenBank/DDBJ whole genome shotgun (WGS) entry which is preliminary data.</text>
</comment>
<name>A0A9P6U5T4_9FUNG</name>
<proteinExistence type="predicted"/>
<reference evidence="2" key="1">
    <citation type="journal article" date="2020" name="Fungal Divers.">
        <title>Resolving the Mortierellaceae phylogeny through synthesis of multi-gene phylogenetics and phylogenomics.</title>
        <authorList>
            <person name="Vandepol N."/>
            <person name="Liber J."/>
            <person name="Desiro A."/>
            <person name="Na H."/>
            <person name="Kennedy M."/>
            <person name="Barry K."/>
            <person name="Grigoriev I.V."/>
            <person name="Miller A.N."/>
            <person name="O'Donnell K."/>
            <person name="Stajich J.E."/>
            <person name="Bonito G."/>
        </authorList>
    </citation>
    <scope>NUCLEOTIDE SEQUENCE</scope>
    <source>
        <strain evidence="2">BC1065</strain>
    </source>
</reference>
<evidence type="ECO:0000313" key="2">
    <source>
        <dbReference type="EMBL" id="KAG0260942.1"/>
    </source>
</evidence>
<dbReference type="EMBL" id="JAAAJB010000233">
    <property type="protein sequence ID" value="KAG0260942.1"/>
    <property type="molecule type" value="Genomic_DNA"/>
</dbReference>
<gene>
    <name evidence="2" type="ORF">DFQ27_003266</name>
</gene>
<feature type="transmembrane region" description="Helical" evidence="1">
    <location>
        <begin position="34"/>
        <end position="55"/>
    </location>
</feature>
<dbReference type="Proteomes" id="UP000807716">
    <property type="component" value="Unassembled WGS sequence"/>
</dbReference>
<keyword evidence="1" id="KW-0812">Transmembrane</keyword>
<evidence type="ECO:0000256" key="1">
    <source>
        <dbReference type="SAM" id="Phobius"/>
    </source>
</evidence>
<organism evidence="2 3">
    <name type="scientific">Actinomortierella ambigua</name>
    <dbReference type="NCBI Taxonomy" id="1343610"/>
    <lineage>
        <taxon>Eukaryota</taxon>
        <taxon>Fungi</taxon>
        <taxon>Fungi incertae sedis</taxon>
        <taxon>Mucoromycota</taxon>
        <taxon>Mortierellomycotina</taxon>
        <taxon>Mortierellomycetes</taxon>
        <taxon>Mortierellales</taxon>
        <taxon>Mortierellaceae</taxon>
        <taxon>Actinomortierella</taxon>
    </lineage>
</organism>
<accession>A0A9P6U5T4</accession>
<dbReference type="OrthoDB" id="1684102at2759"/>
<keyword evidence="1" id="KW-0472">Membrane</keyword>